<organism evidence="3 4">
    <name type="scientific">Agarivorans gilvus</name>
    <dbReference type="NCBI Taxonomy" id="680279"/>
    <lineage>
        <taxon>Bacteria</taxon>
        <taxon>Pseudomonadati</taxon>
        <taxon>Pseudomonadota</taxon>
        <taxon>Gammaproteobacteria</taxon>
        <taxon>Alteromonadales</taxon>
        <taxon>Alteromonadaceae</taxon>
        <taxon>Agarivorans</taxon>
    </lineage>
</organism>
<feature type="compositionally biased region" description="Polar residues" evidence="1">
    <location>
        <begin position="184"/>
        <end position="200"/>
    </location>
</feature>
<evidence type="ECO:0000313" key="3">
    <source>
        <dbReference type="EMBL" id="GGA93371.1"/>
    </source>
</evidence>
<gene>
    <name evidence="3" type="ORF">GCM10007414_02560</name>
</gene>
<keyword evidence="2" id="KW-0812">Transmembrane</keyword>
<dbReference type="EMBL" id="BMDY01000001">
    <property type="protein sequence ID" value="GGA93371.1"/>
    <property type="molecule type" value="Genomic_DNA"/>
</dbReference>
<feature type="transmembrane region" description="Helical" evidence="2">
    <location>
        <begin position="7"/>
        <end position="31"/>
    </location>
</feature>
<protein>
    <recommendedName>
        <fullName evidence="5">PAS domain-containing protein</fullName>
    </recommendedName>
</protein>
<dbReference type="RefSeq" id="WP_055731860.1">
    <property type="nucleotide sequence ID" value="NZ_BMDY01000001.1"/>
</dbReference>
<evidence type="ECO:0008006" key="5">
    <source>
        <dbReference type="Google" id="ProtNLM"/>
    </source>
</evidence>
<accession>A0ABQ1HY73</accession>
<proteinExistence type="predicted"/>
<feature type="region of interest" description="Disordered" evidence="1">
    <location>
        <begin position="180"/>
        <end position="200"/>
    </location>
</feature>
<evidence type="ECO:0000256" key="1">
    <source>
        <dbReference type="SAM" id="MobiDB-lite"/>
    </source>
</evidence>
<comment type="caution">
    <text evidence="3">The sequence shown here is derived from an EMBL/GenBank/DDBJ whole genome shotgun (WGS) entry which is preliminary data.</text>
</comment>
<sequence>MNIRFKLVLLINLVCLVVIASVAALSLPYLYQQQKTSVGNEVKAALSLFEISARRAVNIQNTETLKFLANELLKSPSINYVKVTDQTSQQVLLEAGDSRQTSSQDGQTTNKLAALIDNQQQPASQVNPIAWVEIEFVSPSNLYQWLYPHRLKIINLLMLLFLIQLFLSLVVSRAGLSTKPASIGSANQPKPKETTSPVENSAGLAQSHQELQETLHKTQQQQHKEKQKLNQIIALSKRANSIKKTLLEQSQQALVMVDEHNHIIEASPKALKILACSKEQLLKLDLNQHFSLPPQSAQDSPEFMELLLSYPEDFYLLAQAQQQAYAVNHLALRFDKDSLYLLNIVERPPITSKAEPVAQARWQALQLSDLYSPLKAGCLAAMQQLQTLKANTEANQQQSLDAQLRLTTLLACLPWQQNQSQALKLQAENFVELFEQRLSHFSALYQANRLRWALVISPEVKQHYLFNYYHMQALIDLHLYLISLYPAKAQVLLQINLEQQQLVVSLDAENASLLSPLQQSLLACSAALCKQIGARQQQQQDSLALRFSLEPATEVQLNPVAKEQAVTIDIADTFVQQCLKLQLQLLGYRVLELSELAQCESSEALSYICQQLPNEQQQASLQDKNIALILLSEQVPEPSVVPQAATVCLRARLASFAARGLASVPHYEQSELQVLTQAMLAIEDTKPPAEAINIASFSQQQNPFKALANISSPKLAWKHREWQQAYNQIRNLGPVDYLLLEASALNQERIKQLNLLAVKPQLLIYQDQAQNEYLSQLSDFRLSLLQPEQFQQQLWMLLLNHQHYQQNLESLNSDEQLWEAQLLGELNTLAIIQALSQIGAQQPAGIHQHQELPPSSTMQPYEKALNQVFKRETKERAQLIIEFAHEQRWREVQQQLTAIQFSAEKFASDSLNQQIEALSKATYQQDNAALEKALAQLSG</sequence>
<dbReference type="Gene3D" id="3.30.450.20">
    <property type="entry name" value="PAS domain"/>
    <property type="match status" value="1"/>
</dbReference>
<keyword evidence="4" id="KW-1185">Reference proteome</keyword>
<name>A0ABQ1HY73_9ALTE</name>
<reference evidence="4" key="1">
    <citation type="journal article" date="2019" name="Int. J. Syst. Evol. Microbiol.">
        <title>The Global Catalogue of Microorganisms (GCM) 10K type strain sequencing project: providing services to taxonomists for standard genome sequencing and annotation.</title>
        <authorList>
            <consortium name="The Broad Institute Genomics Platform"/>
            <consortium name="The Broad Institute Genome Sequencing Center for Infectious Disease"/>
            <person name="Wu L."/>
            <person name="Ma J."/>
        </authorList>
    </citation>
    <scope>NUCLEOTIDE SEQUENCE [LARGE SCALE GENOMIC DNA]</scope>
    <source>
        <strain evidence="4">CGMCC 1.10131</strain>
    </source>
</reference>
<keyword evidence="2" id="KW-0472">Membrane</keyword>
<evidence type="ECO:0000256" key="2">
    <source>
        <dbReference type="SAM" id="Phobius"/>
    </source>
</evidence>
<keyword evidence="2" id="KW-1133">Transmembrane helix</keyword>
<evidence type="ECO:0000313" key="4">
    <source>
        <dbReference type="Proteomes" id="UP000651977"/>
    </source>
</evidence>
<dbReference type="Proteomes" id="UP000651977">
    <property type="component" value="Unassembled WGS sequence"/>
</dbReference>